<dbReference type="GO" id="GO:0006351">
    <property type="term" value="P:DNA-templated transcription"/>
    <property type="evidence" value="ECO:0007669"/>
    <property type="project" value="InterPro"/>
</dbReference>
<dbReference type="GeneID" id="83179687"/>
<dbReference type="Pfam" id="PF00172">
    <property type="entry name" value="Zn_clus"/>
    <property type="match status" value="1"/>
</dbReference>
<feature type="compositionally biased region" description="Polar residues" evidence="6">
    <location>
        <begin position="616"/>
        <end position="630"/>
    </location>
</feature>
<dbReference type="PANTHER" id="PTHR47840:SF1">
    <property type="entry name" value="ZN(II)2CYS6 TRANSCRIPTION FACTOR (EUROFUNG)"/>
    <property type="match status" value="1"/>
</dbReference>
<dbReference type="PROSITE" id="PS50048">
    <property type="entry name" value="ZN2_CY6_FUNGAL_2"/>
    <property type="match status" value="1"/>
</dbReference>
<dbReference type="PANTHER" id="PTHR47840">
    <property type="entry name" value="ZN(II)2CYS6 TRANSCRIPTION FACTOR (EUROFUNG)-RELATED"/>
    <property type="match status" value="1"/>
</dbReference>
<sequence>MDSWNDINGPPRKKMRKGTKSCTQCRRRKIRCTFNPDRPEACSECRLRGSTCIDQEHDSDKLKASDAAQGDQRYSLRERVAHLENIVEDLAKRLNETSPAHSRTRRPSIESPTPPSDESDKLGPSSCQIQNAPVMQLFDNYLVSRREDSSNNDQFTGAKDMSPKARAVRAELLSLLPSMQDIQKIVEEGSRLCCVWEENFPELLNAFGTKSYSESLVAPAEIAKGLVSLSISVLQSPPDFDFNTLQVPLDPQEFAARCCAAVDRLIVRDDDYAATLPGMECQMLLSKYHLNEGRLRKAWLVVRRAIEFAHLAGMHLSTRTPQPADTLFDRRLKLWCAITNSDRSLSLILGLPYGVADAFFMPQVQLRLNSDISATEQYVLRLGIISGHMIDRNQNPSEMCLETTLRLDQELMDAWDAMPRSFTGPEPGSDEKREHFNERIPLQFMPKMYRALLHLPFMLKYPHDPRFSFCHRTAIQSTREGLALYKVLRAITRSYLCKILDFLAFTMGMILIVHLHGYSEESSYHSKDQDEKDWALVRDVVTILRHAAAESGGSVAAESANILGAIFDTRTQRRNWTSSATCKVTVPYFGSITIGAGANLLRPKSKEQNAGAPSPLASTNPSKRTASQLFTPPMSDPEPSTINADTMDGNTPAAGAMEADFLTQSLMTGDDFGTSTLFTGLFDDLGHYMWPNANVDLGLDHGWNLNWSE</sequence>
<evidence type="ECO:0000256" key="6">
    <source>
        <dbReference type="SAM" id="MobiDB-lite"/>
    </source>
</evidence>
<dbReference type="Gene3D" id="4.10.240.10">
    <property type="entry name" value="Zn(2)-C6 fungal-type DNA-binding domain"/>
    <property type="match status" value="1"/>
</dbReference>
<dbReference type="CDD" id="cd00067">
    <property type="entry name" value="GAL4"/>
    <property type="match status" value="1"/>
</dbReference>
<evidence type="ECO:0000313" key="9">
    <source>
        <dbReference type="Proteomes" id="UP001150904"/>
    </source>
</evidence>
<feature type="region of interest" description="Disordered" evidence="6">
    <location>
        <begin position="1"/>
        <end position="22"/>
    </location>
</feature>
<protein>
    <recommendedName>
        <fullName evidence="7">Zn(2)-C6 fungal-type domain-containing protein</fullName>
    </recommendedName>
</protein>
<dbReference type="InterPro" id="IPR036864">
    <property type="entry name" value="Zn2-C6_fun-type_DNA-bd_sf"/>
</dbReference>
<keyword evidence="5" id="KW-0539">Nucleus</keyword>
<dbReference type="CDD" id="cd12148">
    <property type="entry name" value="fungal_TF_MHR"/>
    <property type="match status" value="1"/>
</dbReference>
<dbReference type="RefSeq" id="XP_058308924.1">
    <property type="nucleotide sequence ID" value="XM_058452386.1"/>
</dbReference>
<dbReference type="SMART" id="SM00906">
    <property type="entry name" value="Fungal_trans"/>
    <property type="match status" value="1"/>
</dbReference>
<evidence type="ECO:0000256" key="4">
    <source>
        <dbReference type="ARBA" id="ARBA00023163"/>
    </source>
</evidence>
<accession>A0A9W9MNE0</accession>
<evidence type="ECO:0000256" key="3">
    <source>
        <dbReference type="ARBA" id="ARBA00023125"/>
    </source>
</evidence>
<dbReference type="InterPro" id="IPR001138">
    <property type="entry name" value="Zn2Cys6_DnaBD"/>
</dbReference>
<dbReference type="PROSITE" id="PS00463">
    <property type="entry name" value="ZN2_CY6_FUNGAL_1"/>
    <property type="match status" value="1"/>
</dbReference>
<evidence type="ECO:0000256" key="1">
    <source>
        <dbReference type="ARBA" id="ARBA00022723"/>
    </source>
</evidence>
<reference evidence="8" key="2">
    <citation type="journal article" date="2023" name="IMA Fungus">
        <title>Comparative genomic study of the Penicillium genus elucidates a diverse pangenome and 15 lateral gene transfer events.</title>
        <authorList>
            <person name="Petersen C."/>
            <person name="Sorensen T."/>
            <person name="Nielsen M.R."/>
            <person name="Sondergaard T.E."/>
            <person name="Sorensen J.L."/>
            <person name="Fitzpatrick D.A."/>
            <person name="Frisvad J.C."/>
            <person name="Nielsen K.L."/>
        </authorList>
    </citation>
    <scope>NUCLEOTIDE SEQUENCE</scope>
    <source>
        <strain evidence="8">IBT 15544</strain>
    </source>
</reference>
<name>A0A9W9MNE0_9EURO</name>
<keyword evidence="4" id="KW-0804">Transcription</keyword>
<dbReference type="InterPro" id="IPR007219">
    <property type="entry name" value="XnlR_reg_dom"/>
</dbReference>
<feature type="region of interest" description="Disordered" evidence="6">
    <location>
        <begin position="93"/>
        <end position="126"/>
    </location>
</feature>
<dbReference type="SUPFAM" id="SSF57701">
    <property type="entry name" value="Zn2/Cys6 DNA-binding domain"/>
    <property type="match status" value="1"/>
</dbReference>
<dbReference type="Proteomes" id="UP001150904">
    <property type="component" value="Unassembled WGS sequence"/>
</dbReference>
<keyword evidence="1" id="KW-0479">Metal-binding</keyword>
<evidence type="ECO:0000256" key="2">
    <source>
        <dbReference type="ARBA" id="ARBA00023015"/>
    </source>
</evidence>
<feature type="region of interest" description="Disordered" evidence="6">
    <location>
        <begin position="604"/>
        <end position="635"/>
    </location>
</feature>
<comment type="caution">
    <text evidence="8">The sequence shown here is derived from an EMBL/GenBank/DDBJ whole genome shotgun (WGS) entry which is preliminary data.</text>
</comment>
<reference evidence="8" key="1">
    <citation type="submission" date="2022-12" db="EMBL/GenBank/DDBJ databases">
        <authorList>
            <person name="Petersen C."/>
        </authorList>
    </citation>
    <scope>NUCLEOTIDE SEQUENCE</scope>
    <source>
        <strain evidence="8">IBT 15544</strain>
    </source>
</reference>
<keyword evidence="3" id="KW-0238">DNA-binding</keyword>
<feature type="domain" description="Zn(2)-C6 fungal-type" evidence="7">
    <location>
        <begin position="21"/>
        <end position="52"/>
    </location>
</feature>
<evidence type="ECO:0000256" key="5">
    <source>
        <dbReference type="ARBA" id="ARBA00023242"/>
    </source>
</evidence>
<evidence type="ECO:0000259" key="7">
    <source>
        <dbReference type="PROSITE" id="PS50048"/>
    </source>
</evidence>
<organism evidence="8 9">
    <name type="scientific">Penicillium cinerascens</name>
    <dbReference type="NCBI Taxonomy" id="70096"/>
    <lineage>
        <taxon>Eukaryota</taxon>
        <taxon>Fungi</taxon>
        <taxon>Dikarya</taxon>
        <taxon>Ascomycota</taxon>
        <taxon>Pezizomycotina</taxon>
        <taxon>Eurotiomycetes</taxon>
        <taxon>Eurotiomycetidae</taxon>
        <taxon>Eurotiales</taxon>
        <taxon>Aspergillaceae</taxon>
        <taxon>Penicillium</taxon>
    </lineage>
</organism>
<keyword evidence="9" id="KW-1185">Reference proteome</keyword>
<evidence type="ECO:0000313" key="8">
    <source>
        <dbReference type="EMBL" id="KAJ5204445.1"/>
    </source>
</evidence>
<dbReference type="GO" id="GO:0000981">
    <property type="term" value="F:DNA-binding transcription factor activity, RNA polymerase II-specific"/>
    <property type="evidence" value="ECO:0007669"/>
    <property type="project" value="InterPro"/>
</dbReference>
<dbReference type="SMART" id="SM00066">
    <property type="entry name" value="GAL4"/>
    <property type="match status" value="1"/>
</dbReference>
<dbReference type="OrthoDB" id="6509908at2759"/>
<dbReference type="GO" id="GO:0008270">
    <property type="term" value="F:zinc ion binding"/>
    <property type="evidence" value="ECO:0007669"/>
    <property type="project" value="InterPro"/>
</dbReference>
<keyword evidence="2" id="KW-0805">Transcription regulation</keyword>
<dbReference type="AlphaFoldDB" id="A0A9W9MNE0"/>
<proteinExistence type="predicted"/>
<dbReference type="GO" id="GO:0003677">
    <property type="term" value="F:DNA binding"/>
    <property type="evidence" value="ECO:0007669"/>
    <property type="project" value="UniProtKB-KW"/>
</dbReference>
<feature type="compositionally biased region" description="Basic residues" evidence="6">
    <location>
        <begin position="11"/>
        <end position="22"/>
    </location>
</feature>
<gene>
    <name evidence="8" type="ORF">N7498_005324</name>
</gene>
<dbReference type="EMBL" id="JAPQKR010000012">
    <property type="protein sequence ID" value="KAJ5204445.1"/>
    <property type="molecule type" value="Genomic_DNA"/>
</dbReference>